<evidence type="ECO:0000256" key="1">
    <source>
        <dbReference type="SAM" id="Coils"/>
    </source>
</evidence>
<sequence length="133" mass="15388">MSRVLQKFHDLQARFEQREQQQVQKENNELNRQILQQQLEQQEQLFPVQLQQEQAKNAAFEAQLSRTQFLQLQDVRNADVISGGLAQDVATAKSRQNSLDAQTLLFKQQRSVLTDEQARLILEGDDKRADVLA</sequence>
<reference evidence="2" key="1">
    <citation type="journal article" date="2015" name="Nature">
        <title>Complex archaea that bridge the gap between prokaryotes and eukaryotes.</title>
        <authorList>
            <person name="Spang A."/>
            <person name="Saw J.H."/>
            <person name="Jorgensen S.L."/>
            <person name="Zaremba-Niedzwiedzka K."/>
            <person name="Martijn J."/>
            <person name="Lind A.E."/>
            <person name="van Eijk R."/>
            <person name="Schleper C."/>
            <person name="Guy L."/>
            <person name="Ettema T.J."/>
        </authorList>
    </citation>
    <scope>NUCLEOTIDE SEQUENCE</scope>
</reference>
<evidence type="ECO:0000313" key="2">
    <source>
        <dbReference type="EMBL" id="KKM27602.1"/>
    </source>
</evidence>
<name>A0A0F9IJ97_9ZZZZ</name>
<accession>A0A0F9IJ97</accession>
<comment type="caution">
    <text evidence="2">The sequence shown here is derived from an EMBL/GenBank/DDBJ whole genome shotgun (WGS) entry which is preliminary data.</text>
</comment>
<keyword evidence="1" id="KW-0175">Coiled coil</keyword>
<feature type="coiled-coil region" evidence="1">
    <location>
        <begin position="13"/>
        <end position="45"/>
    </location>
</feature>
<organism evidence="2">
    <name type="scientific">marine sediment metagenome</name>
    <dbReference type="NCBI Taxonomy" id="412755"/>
    <lineage>
        <taxon>unclassified sequences</taxon>
        <taxon>metagenomes</taxon>
        <taxon>ecological metagenomes</taxon>
    </lineage>
</organism>
<dbReference type="AlphaFoldDB" id="A0A0F9IJ97"/>
<protein>
    <submittedName>
        <fullName evidence="2">Uncharacterized protein</fullName>
    </submittedName>
</protein>
<gene>
    <name evidence="2" type="ORF">LCGC14_1573130</name>
</gene>
<proteinExistence type="predicted"/>
<feature type="non-terminal residue" evidence="2">
    <location>
        <position position="133"/>
    </location>
</feature>
<dbReference type="EMBL" id="LAZR01012290">
    <property type="protein sequence ID" value="KKM27602.1"/>
    <property type="molecule type" value="Genomic_DNA"/>
</dbReference>